<evidence type="ECO:0000313" key="6">
    <source>
        <dbReference type="EMBL" id="KAH9318397.1"/>
    </source>
</evidence>
<dbReference type="Proteomes" id="UP000824469">
    <property type="component" value="Unassembled WGS sequence"/>
</dbReference>
<proteinExistence type="inferred from homology"/>
<dbReference type="Gene3D" id="3.40.395.10">
    <property type="entry name" value="Adenoviral Proteinase, Chain A"/>
    <property type="match status" value="1"/>
</dbReference>
<keyword evidence="7" id="KW-1185">Reference proteome</keyword>
<dbReference type="SUPFAM" id="SSF54001">
    <property type="entry name" value="Cysteine proteinases"/>
    <property type="match status" value="1"/>
</dbReference>
<comment type="caution">
    <text evidence="6">The sequence shown here is derived from an EMBL/GenBank/DDBJ whole genome shotgun (WGS) entry which is preliminary data.</text>
</comment>
<dbReference type="InterPro" id="IPR003653">
    <property type="entry name" value="Peptidase_C48_C"/>
</dbReference>
<dbReference type="PANTHER" id="PTHR46915">
    <property type="entry name" value="UBIQUITIN-LIKE PROTEASE 4-RELATED"/>
    <property type="match status" value="1"/>
</dbReference>
<dbReference type="PROSITE" id="PS50600">
    <property type="entry name" value="ULP_PROTEASE"/>
    <property type="match status" value="1"/>
</dbReference>
<dbReference type="Pfam" id="PF02902">
    <property type="entry name" value="Peptidase_C48"/>
    <property type="match status" value="1"/>
</dbReference>
<feature type="domain" description="Ubiquitin-like protease family profile" evidence="5">
    <location>
        <begin position="12"/>
        <end position="64"/>
    </location>
</feature>
<feature type="non-terminal residue" evidence="6">
    <location>
        <position position="64"/>
    </location>
</feature>
<evidence type="ECO:0000256" key="2">
    <source>
        <dbReference type="ARBA" id="ARBA00022670"/>
    </source>
</evidence>
<dbReference type="GO" id="GO:0016926">
    <property type="term" value="P:protein desumoylation"/>
    <property type="evidence" value="ECO:0007669"/>
    <property type="project" value="UniProtKB-ARBA"/>
</dbReference>
<dbReference type="InterPro" id="IPR038765">
    <property type="entry name" value="Papain-like_cys_pep_sf"/>
</dbReference>
<keyword evidence="3" id="KW-0378">Hydrolase</keyword>
<comment type="similarity">
    <text evidence="1">Belongs to the peptidase C48 family.</text>
</comment>
<gene>
    <name evidence="6" type="ORF">KI387_020166</name>
</gene>
<accession>A0AA38LET9</accession>
<reference evidence="6 7" key="1">
    <citation type="journal article" date="2021" name="Nat. Plants">
        <title>The Taxus genome provides insights into paclitaxel biosynthesis.</title>
        <authorList>
            <person name="Xiong X."/>
            <person name="Gou J."/>
            <person name="Liao Q."/>
            <person name="Li Y."/>
            <person name="Zhou Q."/>
            <person name="Bi G."/>
            <person name="Li C."/>
            <person name="Du R."/>
            <person name="Wang X."/>
            <person name="Sun T."/>
            <person name="Guo L."/>
            <person name="Liang H."/>
            <person name="Lu P."/>
            <person name="Wu Y."/>
            <person name="Zhang Z."/>
            <person name="Ro D.K."/>
            <person name="Shang Y."/>
            <person name="Huang S."/>
            <person name="Yan J."/>
        </authorList>
    </citation>
    <scope>NUCLEOTIDE SEQUENCE [LARGE SCALE GENOMIC DNA]</scope>
    <source>
        <strain evidence="6">Ta-2019</strain>
    </source>
</reference>
<name>A0AA38LET9_TAXCH</name>
<organism evidence="6 7">
    <name type="scientific">Taxus chinensis</name>
    <name type="common">Chinese yew</name>
    <name type="synonym">Taxus wallichiana var. chinensis</name>
    <dbReference type="NCBI Taxonomy" id="29808"/>
    <lineage>
        <taxon>Eukaryota</taxon>
        <taxon>Viridiplantae</taxon>
        <taxon>Streptophyta</taxon>
        <taxon>Embryophyta</taxon>
        <taxon>Tracheophyta</taxon>
        <taxon>Spermatophyta</taxon>
        <taxon>Pinopsida</taxon>
        <taxon>Pinidae</taxon>
        <taxon>Conifers II</taxon>
        <taxon>Cupressales</taxon>
        <taxon>Taxaceae</taxon>
        <taxon>Taxus</taxon>
    </lineage>
</organism>
<evidence type="ECO:0000259" key="5">
    <source>
        <dbReference type="PROSITE" id="PS50600"/>
    </source>
</evidence>
<evidence type="ECO:0000256" key="1">
    <source>
        <dbReference type="ARBA" id="ARBA00005234"/>
    </source>
</evidence>
<dbReference type="EMBL" id="JAHRHJ020000004">
    <property type="protein sequence ID" value="KAH9318397.1"/>
    <property type="molecule type" value="Genomic_DNA"/>
</dbReference>
<evidence type="ECO:0000256" key="3">
    <source>
        <dbReference type="ARBA" id="ARBA00022801"/>
    </source>
</evidence>
<keyword evidence="4" id="KW-0788">Thiol protease</keyword>
<feature type="non-terminal residue" evidence="6">
    <location>
        <position position="1"/>
    </location>
</feature>
<dbReference type="GO" id="GO:0006508">
    <property type="term" value="P:proteolysis"/>
    <property type="evidence" value="ECO:0007669"/>
    <property type="project" value="UniProtKB-KW"/>
</dbReference>
<sequence>HEVLVMHESSNIEITGRILQCLMPGAWLNDEVINLYFELLKEREKWEPKKFLKCHFFNTFFYKK</sequence>
<evidence type="ECO:0000256" key="4">
    <source>
        <dbReference type="ARBA" id="ARBA00022807"/>
    </source>
</evidence>
<dbReference type="AlphaFoldDB" id="A0AA38LET9"/>
<dbReference type="GO" id="GO:0008234">
    <property type="term" value="F:cysteine-type peptidase activity"/>
    <property type="evidence" value="ECO:0007669"/>
    <property type="project" value="UniProtKB-KW"/>
</dbReference>
<dbReference type="PANTHER" id="PTHR46915:SF2">
    <property type="entry name" value="UBIQUITIN-LIKE PROTEASE 4"/>
    <property type="match status" value="1"/>
</dbReference>
<keyword evidence="2" id="KW-0645">Protease</keyword>
<protein>
    <recommendedName>
        <fullName evidence="5">Ubiquitin-like protease family profile domain-containing protein</fullName>
    </recommendedName>
</protein>
<evidence type="ECO:0000313" key="7">
    <source>
        <dbReference type="Proteomes" id="UP000824469"/>
    </source>
</evidence>